<sequence length="847" mass="93985">MMSSPPAKPPATTLSPGSWLPPSADLDSLSVSSLLSGDVDDEGDGGRGEEEGLGDLEVNPYDGLPFSSRYYALLEERQQFPIWRLRQSLLEHLESHSMVLLSAPSGSGKSTQVTYSGKKKQTLLHYYFLLLLTSVFLLFFLMFSLQVPQWCVEYALSYEFSHGLVCCSQPYSVAAVSLAIRVADEMDLSLGLEVGYKVSHDDSCTPDTLIRFVSDTLLLEEMMSDPLLHQYGVVVLDELQERTVPTDVLLGLLCDVCRQRPDNFRVVLLTHPMLASRLSAFLEPSVPHLSLDSLLTDSPIRDQKEGCEVQEERKAVENRVETVYREVSHGKELVAAACHMVLDLHRRGEEGDVMVFLASAQETEDCMTLLEKECVALNPQLGPLKILPLHAGLGGLTQRVYESDSEASTLTENNSSKSLPGAGGPGVKRKVILTDTLAEASFSLPAIRYVIDTGLQLKTVYNPQIRANSQVLRTISKHQADMRTQRVNSHLPGLCLRLYPQSLYEERMGEAHCPGVVEENLSHLVLLLKRLDIADMGQCKFLDRPAPEALMQALEDLDYLAALDDDGNLSEVGIIMSELPLEPPLAKALIAACEYDCVDELLTIAAMLTAPSCFVASEPSREEAAIAHWRPLMHTEGDHMTLINIYNAFITHNQDEAWCTTNFLSHAALRLAAVIRAELLEVMQRIELPVSPPAFGCQDNCTNIKRALISGFFLKVSHDVDGSGNYLLLTHRHVAHLHPFSSYLCRQPCPEPPGWVLYHEFTISRDNCIRIASEVHPQMLVELAPQYYLGNLPSSDGKELLMELRQSLEPNTFEQEGVSDEHSRIHRESDGTGETHNETSSDLCVVQ</sequence>
<dbReference type="EMBL" id="CM041545">
    <property type="protein sequence ID" value="KAI3361920.1"/>
    <property type="molecule type" value="Genomic_DNA"/>
</dbReference>
<accession>A0ACB8W2M1</accession>
<reference evidence="1" key="1">
    <citation type="submission" date="2022-04" db="EMBL/GenBank/DDBJ databases">
        <title>Jade perch genome.</title>
        <authorList>
            <person name="Chao B."/>
        </authorList>
    </citation>
    <scope>NUCLEOTIDE SEQUENCE</scope>
    <source>
        <strain evidence="1">CB-2022</strain>
    </source>
</reference>
<dbReference type="Proteomes" id="UP000831701">
    <property type="component" value="Chromosome 15"/>
</dbReference>
<keyword evidence="2" id="KW-1185">Reference proteome</keyword>
<evidence type="ECO:0000313" key="1">
    <source>
        <dbReference type="EMBL" id="KAI3361920.1"/>
    </source>
</evidence>
<proteinExistence type="predicted"/>
<name>A0ACB8W2M1_9TELE</name>
<organism evidence="1 2">
    <name type="scientific">Scortum barcoo</name>
    <name type="common">barcoo grunter</name>
    <dbReference type="NCBI Taxonomy" id="214431"/>
    <lineage>
        <taxon>Eukaryota</taxon>
        <taxon>Metazoa</taxon>
        <taxon>Chordata</taxon>
        <taxon>Craniata</taxon>
        <taxon>Vertebrata</taxon>
        <taxon>Euteleostomi</taxon>
        <taxon>Actinopterygii</taxon>
        <taxon>Neopterygii</taxon>
        <taxon>Teleostei</taxon>
        <taxon>Neoteleostei</taxon>
        <taxon>Acanthomorphata</taxon>
        <taxon>Eupercaria</taxon>
        <taxon>Centrarchiformes</taxon>
        <taxon>Terapontoidei</taxon>
        <taxon>Terapontidae</taxon>
        <taxon>Scortum</taxon>
    </lineage>
</organism>
<comment type="caution">
    <text evidence="1">The sequence shown here is derived from an EMBL/GenBank/DDBJ whole genome shotgun (WGS) entry which is preliminary data.</text>
</comment>
<evidence type="ECO:0000313" key="2">
    <source>
        <dbReference type="Proteomes" id="UP000831701"/>
    </source>
</evidence>
<protein>
    <submittedName>
        <fullName evidence="1">Uncharacterized protein</fullName>
    </submittedName>
</protein>
<gene>
    <name evidence="1" type="ORF">L3Q82_012192</name>
</gene>